<evidence type="ECO:0000313" key="1">
    <source>
        <dbReference type="EMBL" id="EDO47958.1"/>
    </source>
</evidence>
<gene>
    <name evidence="1" type="ORF">NEMVEDRAFT_v1g85061</name>
</gene>
<dbReference type="Proteomes" id="UP000001593">
    <property type="component" value="Unassembled WGS sequence"/>
</dbReference>
<dbReference type="HOGENOM" id="CLU_2475319_0_0_1"/>
<name>A7RKT0_NEMVE</name>
<sequence>PPPPPPLLVLKPPFTAILPSPSNFFVRIMTLPPAPPPAGELSPFACTSPSSLSISLTSNIKHPPPLPPELFPLLPPPLPYSSGKYIVP</sequence>
<protein>
    <submittedName>
        <fullName evidence="1">Uncharacterized protein</fullName>
    </submittedName>
</protein>
<organism evidence="1 2">
    <name type="scientific">Nematostella vectensis</name>
    <name type="common">Starlet sea anemone</name>
    <dbReference type="NCBI Taxonomy" id="45351"/>
    <lineage>
        <taxon>Eukaryota</taxon>
        <taxon>Metazoa</taxon>
        <taxon>Cnidaria</taxon>
        <taxon>Anthozoa</taxon>
        <taxon>Hexacorallia</taxon>
        <taxon>Actiniaria</taxon>
        <taxon>Edwardsiidae</taxon>
        <taxon>Nematostella</taxon>
    </lineage>
</organism>
<dbReference type="EMBL" id="DS469516">
    <property type="protein sequence ID" value="EDO47958.1"/>
    <property type="molecule type" value="Genomic_DNA"/>
</dbReference>
<accession>A7RKT0</accession>
<dbReference type="AlphaFoldDB" id="A7RKT0"/>
<keyword evidence="2" id="KW-1185">Reference proteome</keyword>
<feature type="non-terminal residue" evidence="1">
    <location>
        <position position="1"/>
    </location>
</feature>
<dbReference type="InParanoid" id="A7RKT0"/>
<proteinExistence type="predicted"/>
<evidence type="ECO:0000313" key="2">
    <source>
        <dbReference type="Proteomes" id="UP000001593"/>
    </source>
</evidence>
<reference evidence="1 2" key="1">
    <citation type="journal article" date="2007" name="Science">
        <title>Sea anemone genome reveals ancestral eumetazoan gene repertoire and genomic organization.</title>
        <authorList>
            <person name="Putnam N.H."/>
            <person name="Srivastava M."/>
            <person name="Hellsten U."/>
            <person name="Dirks B."/>
            <person name="Chapman J."/>
            <person name="Salamov A."/>
            <person name="Terry A."/>
            <person name="Shapiro H."/>
            <person name="Lindquist E."/>
            <person name="Kapitonov V.V."/>
            <person name="Jurka J."/>
            <person name="Genikhovich G."/>
            <person name="Grigoriev I.V."/>
            <person name="Lucas S.M."/>
            <person name="Steele R.E."/>
            <person name="Finnerty J.R."/>
            <person name="Technau U."/>
            <person name="Martindale M.Q."/>
            <person name="Rokhsar D.S."/>
        </authorList>
    </citation>
    <scope>NUCLEOTIDE SEQUENCE [LARGE SCALE GENOMIC DNA]</scope>
    <source>
        <strain evidence="2">CH2 X CH6</strain>
    </source>
</reference>